<evidence type="ECO:0000259" key="10">
    <source>
        <dbReference type="PROSITE" id="PS50102"/>
    </source>
</evidence>
<feature type="zinc finger region" description="C3H1-type" evidence="8">
    <location>
        <begin position="233"/>
        <end position="261"/>
    </location>
</feature>
<evidence type="ECO:0000313" key="13">
    <source>
        <dbReference type="Proteomes" id="UP001187192"/>
    </source>
</evidence>
<comment type="caution">
    <text evidence="12">The sequence shown here is derived from an EMBL/GenBank/DDBJ whole genome shotgun (WGS) entry which is preliminary data.</text>
</comment>
<dbReference type="InterPro" id="IPR000571">
    <property type="entry name" value="Znf_CCCH"/>
</dbReference>
<dbReference type="InterPro" id="IPR003954">
    <property type="entry name" value="RRM_euk-type"/>
</dbReference>
<dbReference type="EMBL" id="BTGU01000133">
    <property type="protein sequence ID" value="GMN62736.1"/>
    <property type="molecule type" value="Genomic_DNA"/>
</dbReference>
<dbReference type="AlphaFoldDB" id="A0AA88J6Z0"/>
<evidence type="ECO:0000256" key="5">
    <source>
        <dbReference type="ARBA" id="ARBA00022884"/>
    </source>
</evidence>
<dbReference type="Pfam" id="PF00642">
    <property type="entry name" value="zf-CCCH"/>
    <property type="match status" value="1"/>
</dbReference>
<evidence type="ECO:0008006" key="14">
    <source>
        <dbReference type="Google" id="ProtNLM"/>
    </source>
</evidence>
<feature type="compositionally biased region" description="Basic residues" evidence="9">
    <location>
        <begin position="36"/>
        <end position="53"/>
    </location>
</feature>
<feature type="compositionally biased region" description="Basic and acidic residues" evidence="9">
    <location>
        <begin position="123"/>
        <end position="138"/>
    </location>
</feature>
<accession>A0AA88J6Z0</accession>
<feature type="compositionally biased region" description="Basic and acidic residues" evidence="9">
    <location>
        <begin position="660"/>
        <end position="672"/>
    </location>
</feature>
<feature type="compositionally biased region" description="Acidic residues" evidence="9">
    <location>
        <begin position="11"/>
        <end position="21"/>
    </location>
</feature>
<feature type="domain" description="C3H1-type" evidence="11">
    <location>
        <begin position="367"/>
        <end position="397"/>
    </location>
</feature>
<dbReference type="PRINTS" id="PR01848">
    <property type="entry name" value="U2AUXFACTOR"/>
</dbReference>
<keyword evidence="3 8" id="KW-0863">Zinc-finger</keyword>
<dbReference type="Proteomes" id="UP001187192">
    <property type="component" value="Unassembled WGS sequence"/>
</dbReference>
<organism evidence="12 13">
    <name type="scientific">Ficus carica</name>
    <name type="common">Common fig</name>
    <dbReference type="NCBI Taxonomy" id="3494"/>
    <lineage>
        <taxon>Eukaryota</taxon>
        <taxon>Viridiplantae</taxon>
        <taxon>Streptophyta</taxon>
        <taxon>Embryophyta</taxon>
        <taxon>Tracheophyta</taxon>
        <taxon>Spermatophyta</taxon>
        <taxon>Magnoliopsida</taxon>
        <taxon>eudicotyledons</taxon>
        <taxon>Gunneridae</taxon>
        <taxon>Pentapetalae</taxon>
        <taxon>rosids</taxon>
        <taxon>fabids</taxon>
        <taxon>Rosales</taxon>
        <taxon>Moraceae</taxon>
        <taxon>Ficeae</taxon>
        <taxon>Ficus</taxon>
    </lineage>
</organism>
<evidence type="ECO:0000256" key="3">
    <source>
        <dbReference type="ARBA" id="ARBA00022771"/>
    </source>
</evidence>
<feature type="compositionally biased region" description="Basic residues" evidence="9">
    <location>
        <begin position="536"/>
        <end position="548"/>
    </location>
</feature>
<dbReference type="Gene3D" id="3.30.70.330">
    <property type="match status" value="1"/>
</dbReference>
<dbReference type="PROSITE" id="PS50103">
    <property type="entry name" value="ZF_C3H1"/>
    <property type="match status" value="2"/>
</dbReference>
<evidence type="ECO:0000256" key="4">
    <source>
        <dbReference type="ARBA" id="ARBA00022833"/>
    </source>
</evidence>
<feature type="region of interest" description="Disordered" evidence="9">
    <location>
        <begin position="1"/>
        <end position="152"/>
    </location>
</feature>
<evidence type="ECO:0000256" key="7">
    <source>
        <dbReference type="PROSITE-ProRule" id="PRU00176"/>
    </source>
</evidence>
<evidence type="ECO:0000256" key="1">
    <source>
        <dbReference type="ARBA" id="ARBA00022723"/>
    </source>
</evidence>
<dbReference type="SMART" id="SM00361">
    <property type="entry name" value="RRM_1"/>
    <property type="match status" value="1"/>
</dbReference>
<keyword evidence="1 8" id="KW-0479">Metal-binding</keyword>
<gene>
    <name evidence="12" type="ORF">TIFTF001_031811</name>
</gene>
<dbReference type="InterPro" id="IPR012677">
    <property type="entry name" value="Nucleotide-bd_a/b_plait_sf"/>
</dbReference>
<feature type="domain" description="RRM" evidence="10">
    <location>
        <begin position="265"/>
        <end position="365"/>
    </location>
</feature>
<feature type="compositionally biased region" description="Low complexity" evidence="9">
    <location>
        <begin position="785"/>
        <end position="795"/>
    </location>
</feature>
<keyword evidence="5 7" id="KW-0694">RNA-binding</keyword>
<feature type="compositionally biased region" description="Basic residues" evidence="9">
    <location>
        <begin position="574"/>
        <end position="586"/>
    </location>
</feature>
<feature type="domain" description="C3H1-type" evidence="11">
    <location>
        <begin position="233"/>
        <end position="261"/>
    </location>
</feature>
<feature type="region of interest" description="Disordered" evidence="9">
    <location>
        <begin position="438"/>
        <end position="476"/>
    </location>
</feature>
<keyword evidence="4 8" id="KW-0862">Zinc</keyword>
<name>A0AA88J6Z0_FICCA</name>
<keyword evidence="13" id="KW-1185">Reference proteome</keyword>
<evidence type="ECO:0000256" key="6">
    <source>
        <dbReference type="ARBA" id="ARBA00023125"/>
    </source>
</evidence>
<keyword evidence="2" id="KW-0677">Repeat</keyword>
<evidence type="ECO:0000313" key="12">
    <source>
        <dbReference type="EMBL" id="GMN62736.1"/>
    </source>
</evidence>
<feature type="compositionally biased region" description="Basic and acidic residues" evidence="9">
    <location>
        <begin position="623"/>
        <end position="649"/>
    </location>
</feature>
<evidence type="ECO:0000259" key="11">
    <source>
        <dbReference type="PROSITE" id="PS50103"/>
    </source>
</evidence>
<dbReference type="PANTHER" id="PTHR12620">
    <property type="entry name" value="U2 SNRNP AUXILIARY FACTOR, SMALL SUBUNIT"/>
    <property type="match status" value="1"/>
</dbReference>
<feature type="compositionally biased region" description="Basic and acidic residues" evidence="9">
    <location>
        <begin position="549"/>
        <end position="573"/>
    </location>
</feature>
<protein>
    <recommendedName>
        <fullName evidence="14">Zinc finger CCCH domain-containing protein 5</fullName>
    </recommendedName>
</protein>
<dbReference type="FunFam" id="3.30.70.330:FF:000318">
    <property type="entry name" value="Zinc finger CCCH domain-containing protein 5"/>
    <property type="match status" value="1"/>
</dbReference>
<evidence type="ECO:0000256" key="2">
    <source>
        <dbReference type="ARBA" id="ARBA00022737"/>
    </source>
</evidence>
<feature type="compositionally biased region" description="Basic and acidic residues" evidence="9">
    <location>
        <begin position="764"/>
        <end position="782"/>
    </location>
</feature>
<dbReference type="SUPFAM" id="SSF54928">
    <property type="entry name" value="RNA-binding domain, RBD"/>
    <property type="match status" value="1"/>
</dbReference>
<feature type="zinc finger region" description="C3H1-type" evidence="8">
    <location>
        <begin position="367"/>
        <end position="397"/>
    </location>
</feature>
<feature type="compositionally biased region" description="Basic and acidic residues" evidence="9">
    <location>
        <begin position="511"/>
        <end position="535"/>
    </location>
</feature>
<evidence type="ECO:0000256" key="8">
    <source>
        <dbReference type="PROSITE-ProRule" id="PRU00723"/>
    </source>
</evidence>
<dbReference type="GO" id="GO:0008270">
    <property type="term" value="F:zinc ion binding"/>
    <property type="evidence" value="ECO:0007669"/>
    <property type="project" value="UniProtKB-KW"/>
</dbReference>
<dbReference type="GO" id="GO:0000398">
    <property type="term" value="P:mRNA splicing, via spliceosome"/>
    <property type="evidence" value="ECO:0007669"/>
    <property type="project" value="InterPro"/>
</dbReference>
<feature type="compositionally biased region" description="Polar residues" evidence="9">
    <location>
        <begin position="692"/>
        <end position="701"/>
    </location>
</feature>
<feature type="region of interest" description="Disordered" evidence="9">
    <location>
        <begin position="499"/>
        <end position="795"/>
    </location>
</feature>
<evidence type="ECO:0000256" key="9">
    <source>
        <dbReference type="SAM" id="MobiDB-lite"/>
    </source>
</evidence>
<dbReference type="InterPro" id="IPR000504">
    <property type="entry name" value="RRM_dom"/>
</dbReference>
<reference evidence="12" key="1">
    <citation type="submission" date="2023-07" db="EMBL/GenBank/DDBJ databases">
        <title>draft genome sequence of fig (Ficus carica).</title>
        <authorList>
            <person name="Takahashi T."/>
            <person name="Nishimura K."/>
        </authorList>
    </citation>
    <scope>NUCLEOTIDE SEQUENCE</scope>
</reference>
<feature type="compositionally biased region" description="Basic and acidic residues" evidence="9">
    <location>
        <begin position="54"/>
        <end position="109"/>
    </location>
</feature>
<feature type="compositionally biased region" description="Polar residues" evidence="9">
    <location>
        <begin position="736"/>
        <end position="747"/>
    </location>
</feature>
<dbReference type="GO" id="GO:0003723">
    <property type="term" value="F:RNA binding"/>
    <property type="evidence" value="ECO:0007669"/>
    <property type="project" value="UniProtKB-UniRule"/>
</dbReference>
<feature type="compositionally biased region" description="Basic and acidic residues" evidence="9">
    <location>
        <begin position="1"/>
        <end position="10"/>
    </location>
</feature>
<keyword evidence="6" id="KW-0238">DNA-binding</keyword>
<dbReference type="PROSITE" id="PS50102">
    <property type="entry name" value="RRM"/>
    <property type="match status" value="1"/>
</dbReference>
<dbReference type="InterPro" id="IPR009145">
    <property type="entry name" value="U2AF_small"/>
</dbReference>
<dbReference type="SMART" id="SM00356">
    <property type="entry name" value="ZnF_C3H1"/>
    <property type="match status" value="2"/>
</dbReference>
<proteinExistence type="predicted"/>
<dbReference type="InterPro" id="IPR035979">
    <property type="entry name" value="RBD_domain_sf"/>
</dbReference>
<feature type="compositionally biased region" description="Basic and acidic residues" evidence="9">
    <location>
        <begin position="720"/>
        <end position="735"/>
    </location>
</feature>
<dbReference type="GO" id="GO:0089701">
    <property type="term" value="C:U2AF complex"/>
    <property type="evidence" value="ECO:0007669"/>
    <property type="project" value="InterPro"/>
</dbReference>
<feature type="compositionally biased region" description="Basic and acidic residues" evidence="9">
    <location>
        <begin position="587"/>
        <end position="610"/>
    </location>
</feature>
<sequence>MAESIIREEEKEKDEEEEEETEKQANAEGLAMEKGRSRKEKRKALKKMKRKQTRKEIASKEREEEEARLNDPAEQTRIRLMEQEEAERSERERKEYEEREKAWLEAMEMKKKKKKMIEEEEEEKQRKALEEESRRQQVEDANVGNESDDGEYVEDGPAEIIWQGNEIIFRKKKIWVSKKKEAEELNKKVDADRPTSNPLPPESEAFAEYRNSLVSGQDLIDSVARQVPNFGTEQDKAHCPFHLKTGACRFGQRCSRVHFYPDKSCTLLIKNMYNGPGLAWEQDEGLEHTDEEVECCYEEFYEDVHTEFLKFGEIINFKVCRNGSFHLRGNLYVQFKSLDSAVLAHHYINGRFFAGKQVKCEFVNITRWKVAICGEYMKSRFKTCSHGMACNFIHCFRNPGGDYEWADTDKPPPRYWIRKMAALFGYSDESTYDRQKVQENLEQPDRYGLSRSGSRDLDYLHHSRSGRRKDREDNVQRAEKCRCVSDGYFNVNVSEESTQMKFCHHRKRKAHDVDGRESYDDSRQVSGDEYHDYSRKSSRRKSSRRKSRENKNTHESDFDGDSLAREGEKERYRGHTRKSSKDHRKREKLDDYGDGRNKGRDGETYHDNKNSSRHHWKAGYTGVHRDSKNRSHDTDRERFDKDSDDDRHSSRGSGVHRKVDKFSDDSDSERHGAGVIDLGDELDKDEARHSSHISGHSNEASDFSDEGEPAKRLKGKRDHSRRDISKADSCDENSRSYRSVYSGISSQYEERDGPCNSRYNSDVPMEKEDRWEPEQHSYERRHTSSWKASNSGSSS</sequence>
<dbReference type="GO" id="GO:0003677">
    <property type="term" value="F:DNA binding"/>
    <property type="evidence" value="ECO:0007669"/>
    <property type="project" value="UniProtKB-KW"/>
</dbReference>